<dbReference type="Proteomes" id="UP001595907">
    <property type="component" value="Unassembled WGS sequence"/>
</dbReference>
<feature type="transmembrane region" description="Helical" evidence="7">
    <location>
        <begin position="77"/>
        <end position="100"/>
    </location>
</feature>
<gene>
    <name evidence="8" type="ORF">ACFOWM_12405</name>
</gene>
<dbReference type="EMBL" id="JBHSCZ010000003">
    <property type="protein sequence ID" value="MFC4263688.1"/>
    <property type="molecule type" value="Genomic_DNA"/>
</dbReference>
<feature type="transmembrane region" description="Helical" evidence="7">
    <location>
        <begin position="21"/>
        <end position="39"/>
    </location>
</feature>
<reference evidence="9" key="1">
    <citation type="journal article" date="2019" name="Int. J. Syst. Evol. Microbiol.">
        <title>The Global Catalogue of Microorganisms (GCM) 10K type strain sequencing project: providing services to taxonomists for standard genome sequencing and annotation.</title>
        <authorList>
            <consortium name="The Broad Institute Genomics Platform"/>
            <consortium name="The Broad Institute Genome Sequencing Center for Infectious Disease"/>
            <person name="Wu L."/>
            <person name="Ma J."/>
        </authorList>
    </citation>
    <scope>NUCLEOTIDE SEQUENCE [LARGE SCALE GENOMIC DNA]</scope>
    <source>
        <strain evidence="9">CECT 8289</strain>
    </source>
</reference>
<dbReference type="PANTHER" id="PTHR23513:SF9">
    <property type="entry name" value="ENTEROBACTIN EXPORTER ENTS"/>
    <property type="match status" value="1"/>
</dbReference>
<feature type="transmembrane region" description="Helical" evidence="7">
    <location>
        <begin position="377"/>
        <end position="398"/>
    </location>
</feature>
<keyword evidence="3" id="KW-1003">Cell membrane</keyword>
<keyword evidence="4 7" id="KW-0812">Transmembrane</keyword>
<evidence type="ECO:0000256" key="6">
    <source>
        <dbReference type="ARBA" id="ARBA00023136"/>
    </source>
</evidence>
<dbReference type="RefSeq" id="WP_379710610.1">
    <property type="nucleotide sequence ID" value="NZ_JBHSCZ010000003.1"/>
</dbReference>
<proteinExistence type="predicted"/>
<dbReference type="CDD" id="cd06173">
    <property type="entry name" value="MFS_MefA_like"/>
    <property type="match status" value="1"/>
</dbReference>
<evidence type="ECO:0000256" key="2">
    <source>
        <dbReference type="ARBA" id="ARBA00022448"/>
    </source>
</evidence>
<feature type="transmembrane region" description="Helical" evidence="7">
    <location>
        <begin position="146"/>
        <end position="170"/>
    </location>
</feature>
<evidence type="ECO:0000256" key="7">
    <source>
        <dbReference type="SAM" id="Phobius"/>
    </source>
</evidence>
<feature type="transmembrane region" description="Helical" evidence="7">
    <location>
        <begin position="288"/>
        <end position="305"/>
    </location>
</feature>
<keyword evidence="5 7" id="KW-1133">Transmembrane helix</keyword>
<keyword evidence="6 7" id="KW-0472">Membrane</keyword>
<evidence type="ECO:0000256" key="1">
    <source>
        <dbReference type="ARBA" id="ARBA00004651"/>
    </source>
</evidence>
<dbReference type="InterPro" id="IPR036259">
    <property type="entry name" value="MFS_trans_sf"/>
</dbReference>
<evidence type="ECO:0000313" key="8">
    <source>
        <dbReference type="EMBL" id="MFC4263688.1"/>
    </source>
</evidence>
<protein>
    <submittedName>
        <fullName evidence="8">MFS transporter</fullName>
    </submittedName>
</protein>
<dbReference type="SUPFAM" id="SSF103473">
    <property type="entry name" value="MFS general substrate transporter"/>
    <property type="match status" value="1"/>
</dbReference>
<dbReference type="Gene3D" id="1.20.1250.20">
    <property type="entry name" value="MFS general substrate transporter like domains"/>
    <property type="match status" value="1"/>
</dbReference>
<evidence type="ECO:0000256" key="3">
    <source>
        <dbReference type="ARBA" id="ARBA00022475"/>
    </source>
</evidence>
<feature type="transmembrane region" description="Helical" evidence="7">
    <location>
        <begin position="45"/>
        <end position="65"/>
    </location>
</feature>
<feature type="transmembrane region" description="Helical" evidence="7">
    <location>
        <begin position="176"/>
        <end position="194"/>
    </location>
</feature>
<accession>A0ABV8QUX4</accession>
<dbReference type="InterPro" id="IPR011701">
    <property type="entry name" value="MFS"/>
</dbReference>
<keyword evidence="9" id="KW-1185">Reference proteome</keyword>
<evidence type="ECO:0000256" key="4">
    <source>
        <dbReference type="ARBA" id="ARBA00022692"/>
    </source>
</evidence>
<feature type="transmembrane region" description="Helical" evidence="7">
    <location>
        <begin position="106"/>
        <end position="125"/>
    </location>
</feature>
<feature type="transmembrane region" description="Helical" evidence="7">
    <location>
        <begin position="225"/>
        <end position="245"/>
    </location>
</feature>
<comment type="subcellular location">
    <subcellularLocation>
        <location evidence="1">Cell membrane</location>
        <topology evidence="1">Multi-pass membrane protein</topology>
    </subcellularLocation>
</comment>
<dbReference type="Pfam" id="PF07690">
    <property type="entry name" value="MFS_1"/>
    <property type="match status" value="1"/>
</dbReference>
<evidence type="ECO:0000313" key="9">
    <source>
        <dbReference type="Proteomes" id="UP001595907"/>
    </source>
</evidence>
<dbReference type="PANTHER" id="PTHR23513">
    <property type="entry name" value="INTEGRAL MEMBRANE EFFLUX PROTEIN-RELATED"/>
    <property type="match status" value="1"/>
</dbReference>
<evidence type="ECO:0000256" key="5">
    <source>
        <dbReference type="ARBA" id="ARBA00022989"/>
    </source>
</evidence>
<comment type="caution">
    <text evidence="8">The sequence shown here is derived from an EMBL/GenBank/DDBJ whole genome shotgun (WGS) entry which is preliminary data.</text>
</comment>
<sequence length="406" mass="43506">MANKKQAALPTEFWYFIGAKLSYTLGVRMISTIVIYQVFHLANTYMVGVAGLTEFLPAVLTAMYAGHYIDTHDKKKVLSTSYIFYLCCAVGLALTSLPYFQLSNTAQISCILLVVFSTGIIRSFASPASNSMIAAIVPRDALQKAISFNSSSYLVASITGHATGGLFIALAGISNAYFISAALLIIASICAINIKAKPPVFVEKREPVLTSIKQGFQFVYNNKTMLGVISLDLFAVLFGGAVAFIPEIAEHVLHTNAIGYGFLNAAMDIGALISVLILLVVPMQKKQGLKMLLAVAGFGIFIIVFGLSKVYWLSFAALALAGICDGISVVIRGTIAQLYTPDALRGRVSSINMIFINSSNELGQFESGITSKVMGTLPAVVFGGAMSVVVVIGTWLGFPHLKKIEY</sequence>
<name>A0ABV8QUX4_9BACT</name>
<keyword evidence="2" id="KW-0813">Transport</keyword>
<organism evidence="8 9">
    <name type="scientific">Ferruginibacter yonginensis</name>
    <dbReference type="NCBI Taxonomy" id="1310416"/>
    <lineage>
        <taxon>Bacteria</taxon>
        <taxon>Pseudomonadati</taxon>
        <taxon>Bacteroidota</taxon>
        <taxon>Chitinophagia</taxon>
        <taxon>Chitinophagales</taxon>
        <taxon>Chitinophagaceae</taxon>
        <taxon>Ferruginibacter</taxon>
    </lineage>
</organism>
<feature type="transmembrane region" description="Helical" evidence="7">
    <location>
        <begin position="257"/>
        <end position="281"/>
    </location>
</feature>